<dbReference type="PROSITE" id="PS50297">
    <property type="entry name" value="ANK_REP_REGION"/>
    <property type="match status" value="6"/>
</dbReference>
<dbReference type="InterPro" id="IPR002110">
    <property type="entry name" value="Ankyrin_rpt"/>
</dbReference>
<dbReference type="GO" id="GO:0004672">
    <property type="term" value="F:protein kinase activity"/>
    <property type="evidence" value="ECO:0007669"/>
    <property type="project" value="InterPro"/>
</dbReference>
<dbReference type="PROSITE" id="PS50011">
    <property type="entry name" value="PROTEIN_KINASE_DOM"/>
    <property type="match status" value="1"/>
</dbReference>
<dbReference type="InterPro" id="IPR036770">
    <property type="entry name" value="Ankyrin_rpt-contain_sf"/>
</dbReference>
<dbReference type="OrthoDB" id="6358812at2759"/>
<dbReference type="SUPFAM" id="SSF48403">
    <property type="entry name" value="Ankyrin repeat"/>
    <property type="match status" value="2"/>
</dbReference>
<evidence type="ECO:0000313" key="1">
    <source>
        <dbReference type="EMBL" id="CAD7224780.1"/>
    </source>
</evidence>
<dbReference type="PANTHER" id="PTHR46224:SF64">
    <property type="entry name" value="IQ MOTIF AND ANKYRIN REPEAT DOMAIN-CONTAINING PROTEIN 1"/>
    <property type="match status" value="1"/>
</dbReference>
<accession>A0A7R8W6Q1</accession>
<dbReference type="InterPro" id="IPR017441">
    <property type="entry name" value="Protein_kinase_ATP_BS"/>
</dbReference>
<dbReference type="Pfam" id="PF12796">
    <property type="entry name" value="Ank_2"/>
    <property type="match status" value="5"/>
</dbReference>
<dbReference type="PROSITE" id="PS00107">
    <property type="entry name" value="PROTEIN_KINASE_ATP"/>
    <property type="match status" value="1"/>
</dbReference>
<gene>
    <name evidence="1" type="ORF">CTOB1V02_LOCUS2733</name>
</gene>
<dbReference type="PROSITE" id="PS50088">
    <property type="entry name" value="ANK_REPEAT"/>
    <property type="match status" value="8"/>
</dbReference>
<dbReference type="Gene3D" id="1.25.40.20">
    <property type="entry name" value="Ankyrin repeat-containing domain"/>
    <property type="match status" value="8"/>
</dbReference>
<dbReference type="EMBL" id="OB660439">
    <property type="protein sequence ID" value="CAD7224780.1"/>
    <property type="molecule type" value="Genomic_DNA"/>
</dbReference>
<dbReference type="AlphaFoldDB" id="A0A7R8W6Q1"/>
<dbReference type="GO" id="GO:0005524">
    <property type="term" value="F:ATP binding"/>
    <property type="evidence" value="ECO:0007669"/>
    <property type="project" value="UniProtKB-UniRule"/>
</dbReference>
<organism evidence="1">
    <name type="scientific">Cyprideis torosa</name>
    <dbReference type="NCBI Taxonomy" id="163714"/>
    <lineage>
        <taxon>Eukaryota</taxon>
        <taxon>Metazoa</taxon>
        <taxon>Ecdysozoa</taxon>
        <taxon>Arthropoda</taxon>
        <taxon>Crustacea</taxon>
        <taxon>Oligostraca</taxon>
        <taxon>Ostracoda</taxon>
        <taxon>Podocopa</taxon>
        <taxon>Podocopida</taxon>
        <taxon>Cytherocopina</taxon>
        <taxon>Cytheroidea</taxon>
        <taxon>Cytherideidae</taxon>
        <taxon>Cyprideis</taxon>
    </lineage>
</organism>
<proteinExistence type="predicted"/>
<dbReference type="PRINTS" id="PR01415">
    <property type="entry name" value="ANKYRIN"/>
</dbReference>
<dbReference type="Pfam" id="PF00023">
    <property type="entry name" value="Ank"/>
    <property type="match status" value="2"/>
</dbReference>
<dbReference type="Gene3D" id="3.30.200.20">
    <property type="entry name" value="Phosphorylase Kinase, domain 1"/>
    <property type="match status" value="1"/>
</dbReference>
<dbReference type="PANTHER" id="PTHR46224">
    <property type="entry name" value="ANKYRIN REPEAT FAMILY PROTEIN"/>
    <property type="match status" value="1"/>
</dbReference>
<name>A0A7R8W6Q1_9CRUS</name>
<dbReference type="Pfam" id="PF00069">
    <property type="entry name" value="Pkinase"/>
    <property type="match status" value="1"/>
</dbReference>
<dbReference type="InterPro" id="IPR011009">
    <property type="entry name" value="Kinase-like_dom_sf"/>
</dbReference>
<dbReference type="SUPFAM" id="SSF56112">
    <property type="entry name" value="Protein kinase-like (PK-like)"/>
    <property type="match status" value="1"/>
</dbReference>
<sequence>MFGIGRDPDLPQVTLWRDFEEPVQLPTVQAGDLHYVLGNSVFHDLPFSYINVSEEMTLHPGELSFVVSNPPQPFPATCSQRNLEDHKNGTSEEEHSFEVVHVNGIPERVYLKFRVSYPEEYSFEVLHLNGIPERVYLKFRVPYPGEHSVEVVRGAGIPERVHLGTWLHVFSFVPGFHPVVKILLAHGADPNSVAANRKLTPLHIAATSETARLLLEYKAEVNVKDSYGCTPLFQAAVNDRHPVVEILLAHGADPNIVIEDKRSPLHHARSAPTAELLIVKDAKVNAKNKDGETPLFFATKLDRHSVVKILLTHGADPNITNEKKTSPLHEARSAATAELLIVKDAKVNAKNKDGETPLFFATKWDRHSVVEVLLTHGADPNITNENKTSPLHEARSAATAKRLIEGKANMNAKNETTIFNGNTPLFIASEENRHSVVEVLLGHGADPNITNEGGISPLHVARSAETVERLIEGKANVNAKTECGETPLLFASRCSSNHSVCEALLAHGADPNITDNEKTSPLHETMLAETATLLIQKKANVNAKTRSGETPLFTATERDCRPVIKVLLAHRADPNIAGKHKKIPLHVARSAETAELLIQRKANVNATDKNGKTPLFAATENDCHPVVEVLLAHGADPNIASKHKEIPLHVARSAETAELLIEKTVDVNARDKNGETPLFGAILNLSSLRESVVYTESVTAEETLPSVLSAYIARNGNLNEQNKEGNTLLHLCCQWGNEGAVKCILNEGAKDDIRNMEGQTAFEIAISKGYLHIASNFPHYFPSVLKSTQEFEILSQIGEGGYGKVYKVKKLANGEEYALKSVTLSGDPEKMKMSLREVRAAMRLGGSCIVKCYDAWIEEGQDDENVSHHHHGSKTHNYH</sequence>
<dbReference type="InterPro" id="IPR051616">
    <property type="entry name" value="Cul2-RING_E3_ligase_SR"/>
</dbReference>
<protein>
    <submittedName>
        <fullName evidence="1">Uncharacterized protein</fullName>
    </submittedName>
</protein>
<dbReference type="InterPro" id="IPR000719">
    <property type="entry name" value="Prot_kinase_dom"/>
</dbReference>
<reference evidence="1" key="1">
    <citation type="submission" date="2020-11" db="EMBL/GenBank/DDBJ databases">
        <authorList>
            <person name="Tran Van P."/>
        </authorList>
    </citation>
    <scope>NUCLEOTIDE SEQUENCE</scope>
</reference>
<dbReference type="SMART" id="SM00248">
    <property type="entry name" value="ANK"/>
    <property type="match status" value="17"/>
</dbReference>